<dbReference type="PROSITE" id="PS01031">
    <property type="entry name" value="SHSP"/>
    <property type="match status" value="1"/>
</dbReference>
<accession>A0A9W7DDV4</accession>
<dbReference type="Gene3D" id="2.60.40.790">
    <property type="match status" value="1"/>
</dbReference>
<comment type="caution">
    <text evidence="6">The sequence shown here is derived from an EMBL/GenBank/DDBJ whole genome shotgun (WGS) entry which is preliminary data.</text>
</comment>
<feature type="region of interest" description="Disordered" evidence="4">
    <location>
        <begin position="38"/>
        <end position="69"/>
    </location>
</feature>
<reference evidence="6" key="1">
    <citation type="submission" date="2023-04" db="EMBL/GenBank/DDBJ databases">
        <title>Ambrosiozyma monospora NBRC 1965.</title>
        <authorList>
            <person name="Ichikawa N."/>
            <person name="Sato H."/>
            <person name="Tonouchi N."/>
        </authorList>
    </citation>
    <scope>NUCLEOTIDE SEQUENCE</scope>
    <source>
        <strain evidence="6">NBRC 1965</strain>
    </source>
</reference>
<dbReference type="AlphaFoldDB" id="A0A9W7DDV4"/>
<dbReference type="EMBL" id="BSXU01000461">
    <property type="protein sequence ID" value="GMG20757.1"/>
    <property type="molecule type" value="Genomic_DNA"/>
</dbReference>
<keyword evidence="7" id="KW-1185">Reference proteome</keyword>
<dbReference type="CDD" id="cd06464">
    <property type="entry name" value="ACD_sHsps-like"/>
    <property type="match status" value="1"/>
</dbReference>
<evidence type="ECO:0000256" key="3">
    <source>
        <dbReference type="RuleBase" id="RU003616"/>
    </source>
</evidence>
<protein>
    <submittedName>
        <fullName evidence="6">Unnamed protein product</fullName>
    </submittedName>
</protein>
<dbReference type="OrthoDB" id="5511210at2759"/>
<feature type="compositionally biased region" description="Polar residues" evidence="4">
    <location>
        <begin position="44"/>
        <end position="69"/>
    </location>
</feature>
<dbReference type="SUPFAM" id="SSF49764">
    <property type="entry name" value="HSP20-like chaperones"/>
    <property type="match status" value="1"/>
</dbReference>
<evidence type="ECO:0000256" key="4">
    <source>
        <dbReference type="SAM" id="MobiDB-lite"/>
    </source>
</evidence>
<dbReference type="InterPro" id="IPR002068">
    <property type="entry name" value="A-crystallin/Hsp20_dom"/>
</dbReference>
<evidence type="ECO:0000313" key="7">
    <source>
        <dbReference type="Proteomes" id="UP001165063"/>
    </source>
</evidence>
<evidence type="ECO:0000256" key="1">
    <source>
        <dbReference type="ARBA" id="ARBA00023016"/>
    </source>
</evidence>
<evidence type="ECO:0000256" key="2">
    <source>
        <dbReference type="PROSITE-ProRule" id="PRU00285"/>
    </source>
</evidence>
<dbReference type="InterPro" id="IPR031107">
    <property type="entry name" value="Small_HSP"/>
</dbReference>
<evidence type="ECO:0000313" key="6">
    <source>
        <dbReference type="EMBL" id="GMG20757.1"/>
    </source>
</evidence>
<sequence>MGRSYSDPFFNFFDNIHREVEQMNDWFDRDPFFNNGGYYRPQQPLVQDSSNSGVNTEPSSSNKNNRQVAMQSSRYNNRGLSPFFGGSFFNNDPFFNTNSLSTFSPPVDIHENDKSYDLSLSVPGAAKDNVTIDFNTDTNELVIKGEVPDNRVEKKDENGRLVYSERSYGSFQRMFKLPKNVDGQAIDAKFVNGVLSLNIPKVEEKEKKNLHRINIGGN</sequence>
<dbReference type="Pfam" id="PF00011">
    <property type="entry name" value="HSP20"/>
    <property type="match status" value="1"/>
</dbReference>
<comment type="similarity">
    <text evidence="2 3">Belongs to the small heat shock protein (HSP20) family.</text>
</comment>
<dbReference type="Proteomes" id="UP001165063">
    <property type="component" value="Unassembled WGS sequence"/>
</dbReference>
<dbReference type="InterPro" id="IPR008978">
    <property type="entry name" value="HSP20-like_chaperone"/>
</dbReference>
<organism evidence="6 7">
    <name type="scientific">Ambrosiozyma monospora</name>
    <name type="common">Yeast</name>
    <name type="synonym">Endomycopsis monosporus</name>
    <dbReference type="NCBI Taxonomy" id="43982"/>
    <lineage>
        <taxon>Eukaryota</taxon>
        <taxon>Fungi</taxon>
        <taxon>Dikarya</taxon>
        <taxon>Ascomycota</taxon>
        <taxon>Saccharomycotina</taxon>
        <taxon>Pichiomycetes</taxon>
        <taxon>Pichiales</taxon>
        <taxon>Pichiaceae</taxon>
        <taxon>Ambrosiozyma</taxon>
    </lineage>
</organism>
<proteinExistence type="inferred from homology"/>
<dbReference type="PANTHER" id="PTHR11527">
    <property type="entry name" value="HEAT-SHOCK PROTEIN 20 FAMILY MEMBER"/>
    <property type="match status" value="1"/>
</dbReference>
<keyword evidence="1" id="KW-0346">Stress response</keyword>
<name>A0A9W7DDV4_AMBMO</name>
<evidence type="ECO:0000259" key="5">
    <source>
        <dbReference type="PROSITE" id="PS01031"/>
    </source>
</evidence>
<gene>
    <name evidence="6" type="ORF">Amon01_000147500</name>
</gene>
<feature type="domain" description="SHSP" evidence="5">
    <location>
        <begin position="98"/>
        <end position="216"/>
    </location>
</feature>